<dbReference type="InterPro" id="IPR036291">
    <property type="entry name" value="NAD(P)-bd_dom_sf"/>
</dbReference>
<dbReference type="SUPFAM" id="SSF55347">
    <property type="entry name" value="Glyceraldehyde-3-phosphate dehydrogenase-like, C-terminal domain"/>
    <property type="match status" value="1"/>
</dbReference>
<keyword evidence="5" id="KW-1185">Reference proteome</keyword>
<dbReference type="InterPro" id="IPR050463">
    <property type="entry name" value="Gfo/Idh/MocA_oxidrdct_glycsds"/>
</dbReference>
<protein>
    <submittedName>
        <fullName evidence="4">Gfo/Idh/MocA family oxidoreductase</fullName>
    </submittedName>
</protein>
<dbReference type="InterPro" id="IPR000683">
    <property type="entry name" value="Gfo/Idh/MocA-like_OxRdtase_N"/>
</dbReference>
<organism evidence="4 5">
    <name type="scientific">Paracoccus fistulariae</name>
    <dbReference type="NCBI Taxonomy" id="658446"/>
    <lineage>
        <taxon>Bacteria</taxon>
        <taxon>Pseudomonadati</taxon>
        <taxon>Pseudomonadota</taxon>
        <taxon>Alphaproteobacteria</taxon>
        <taxon>Rhodobacterales</taxon>
        <taxon>Paracoccaceae</taxon>
        <taxon>Paracoccus</taxon>
    </lineage>
</organism>
<dbReference type="Proteomes" id="UP001219349">
    <property type="component" value="Chromosome"/>
</dbReference>
<dbReference type="Gene3D" id="3.40.50.720">
    <property type="entry name" value="NAD(P)-binding Rossmann-like Domain"/>
    <property type="match status" value="1"/>
</dbReference>
<dbReference type="RefSeq" id="WP_271883550.1">
    <property type="nucleotide sequence ID" value="NZ_CP067136.1"/>
</dbReference>
<accession>A0ABY7SJJ6</accession>
<keyword evidence="1" id="KW-0560">Oxidoreductase</keyword>
<feature type="domain" description="Gfo/Idh/MocA-like oxidoreductase N-terminal" evidence="2">
    <location>
        <begin position="5"/>
        <end position="122"/>
    </location>
</feature>
<feature type="domain" description="GFO/IDH/MocA-like oxidoreductase" evidence="3">
    <location>
        <begin position="132"/>
        <end position="273"/>
    </location>
</feature>
<proteinExistence type="predicted"/>
<gene>
    <name evidence="4" type="ORF">JHX87_17305</name>
</gene>
<evidence type="ECO:0000313" key="4">
    <source>
        <dbReference type="EMBL" id="WCR07183.1"/>
    </source>
</evidence>
<dbReference type="Gene3D" id="3.30.360.10">
    <property type="entry name" value="Dihydrodipicolinate Reductase, domain 2"/>
    <property type="match status" value="1"/>
</dbReference>
<sequence length="351" mass="37929">MDPVRLLILGTGGMARNHAEGFGRIPGVQIVAGVDTRPEQLAAFCADFDIPNGFATLDEALAWGEFDAVTNVTPDAAHYPTTMPLLAAGKHVLCEKPLATQADHAAEMAEAARRAGVVNMVNLSYRNVAALQKAAQMVREGQIGTIRHLEASYLQSWLTQPAWGEWRSESQWLWRLSTAHGSKGVLGDVGIHILDFATFIAGEDAVQVSCLLKTFDKAPGGKIGEYRLDANDSATMQIVLENGAIGTVAATRFASGHLNDLRLRIYGDTGGLEVSFEKGVSRLRASLEPDLQTADWHEIDTPEVQPIYPRFIAAIRGEGPAEPDFARGAALQRLLDRAEDSAHQNGLLLQV</sequence>
<name>A0ABY7SJJ6_9RHOB</name>
<dbReference type="Pfam" id="PF22725">
    <property type="entry name" value="GFO_IDH_MocA_C3"/>
    <property type="match status" value="1"/>
</dbReference>
<reference evidence="4 5" key="1">
    <citation type="submission" date="2021-01" db="EMBL/GenBank/DDBJ databases">
        <title>Biogeographic distribution of Paracoccus.</title>
        <authorList>
            <person name="Hollensteiner J."/>
            <person name="Leineberger J."/>
            <person name="Brinkhoff T."/>
            <person name="Daniel R."/>
        </authorList>
    </citation>
    <scope>NUCLEOTIDE SEQUENCE [LARGE SCALE GENOMIC DNA]</scope>
    <source>
        <strain evidence="4 5">KCTC 22803</strain>
    </source>
</reference>
<evidence type="ECO:0000313" key="5">
    <source>
        <dbReference type="Proteomes" id="UP001219349"/>
    </source>
</evidence>
<evidence type="ECO:0000259" key="2">
    <source>
        <dbReference type="Pfam" id="PF01408"/>
    </source>
</evidence>
<dbReference type="SUPFAM" id="SSF51735">
    <property type="entry name" value="NAD(P)-binding Rossmann-fold domains"/>
    <property type="match status" value="1"/>
</dbReference>
<dbReference type="Pfam" id="PF01408">
    <property type="entry name" value="GFO_IDH_MocA"/>
    <property type="match status" value="1"/>
</dbReference>
<evidence type="ECO:0000256" key="1">
    <source>
        <dbReference type="ARBA" id="ARBA00023002"/>
    </source>
</evidence>
<dbReference type="InterPro" id="IPR055170">
    <property type="entry name" value="GFO_IDH_MocA-like_dom"/>
</dbReference>
<dbReference type="EMBL" id="CP067136">
    <property type="protein sequence ID" value="WCR07183.1"/>
    <property type="molecule type" value="Genomic_DNA"/>
</dbReference>
<dbReference type="PANTHER" id="PTHR43818">
    <property type="entry name" value="BCDNA.GH03377"/>
    <property type="match status" value="1"/>
</dbReference>
<evidence type="ECO:0000259" key="3">
    <source>
        <dbReference type="Pfam" id="PF22725"/>
    </source>
</evidence>
<dbReference type="PANTHER" id="PTHR43818:SF11">
    <property type="entry name" value="BCDNA.GH03377"/>
    <property type="match status" value="1"/>
</dbReference>